<feature type="active site" description="Proton acceptor" evidence="8">
    <location>
        <position position="55"/>
    </location>
</feature>
<dbReference type="Gene3D" id="3.20.20.70">
    <property type="entry name" value="Aldolase class I"/>
    <property type="match status" value="1"/>
</dbReference>
<dbReference type="AlphaFoldDB" id="A0A9D1W0Q4"/>
<sequence>MNNLAAAFAGGKAFIAFIICGDPDLETSAACVRAAAENGADIIELGVPFSDPTSEGPEVQSANVRALRGGVTVDQIFAMLKNLRAEVAAPFVLRAYANVVFSYGIERFAAACAEAGVLGLVLTDVPFEEKEEFAAPCRACGVSLISVVTPASRGRIGRIAREAEGFLYAAAGRGEEGGLSSVIEEAKKVCPVPCVVWADIAAPAGAKALCGAEDGIAADTQPVRIAAKYGKQAPAHIGAFVKEIKAALR</sequence>
<evidence type="ECO:0000256" key="1">
    <source>
        <dbReference type="ARBA" id="ARBA00004733"/>
    </source>
</evidence>
<comment type="similarity">
    <text evidence="8 9">Belongs to the TrpA family.</text>
</comment>
<accession>A0A9D1W0Q4</accession>
<comment type="function">
    <text evidence="8">The alpha subunit is responsible for the aldol cleavage of indoleglycerol phosphate to indole and glyceraldehyde 3-phosphate.</text>
</comment>
<evidence type="ECO:0000256" key="8">
    <source>
        <dbReference type="HAMAP-Rule" id="MF_00131"/>
    </source>
</evidence>
<name>A0A9D1W0Q4_9FIRM</name>
<reference evidence="10" key="2">
    <citation type="submission" date="2021-04" db="EMBL/GenBank/DDBJ databases">
        <authorList>
            <person name="Gilroy R."/>
        </authorList>
    </citation>
    <scope>NUCLEOTIDE SEQUENCE</scope>
    <source>
        <strain evidence="10">2189</strain>
    </source>
</reference>
<dbReference type="PANTHER" id="PTHR43406:SF1">
    <property type="entry name" value="TRYPTOPHAN SYNTHASE ALPHA CHAIN, CHLOROPLASTIC"/>
    <property type="match status" value="1"/>
</dbReference>
<evidence type="ECO:0000256" key="6">
    <source>
        <dbReference type="ARBA" id="ARBA00023239"/>
    </source>
</evidence>
<evidence type="ECO:0000256" key="9">
    <source>
        <dbReference type="RuleBase" id="RU003662"/>
    </source>
</evidence>
<dbReference type="Pfam" id="PF00290">
    <property type="entry name" value="Trp_syntA"/>
    <property type="match status" value="1"/>
</dbReference>
<gene>
    <name evidence="8 10" type="primary">trpA</name>
    <name evidence="10" type="ORF">H9851_05200</name>
</gene>
<keyword evidence="6 8" id="KW-0456">Lyase</keyword>
<reference evidence="10" key="1">
    <citation type="journal article" date="2021" name="PeerJ">
        <title>Extensive microbial diversity within the chicken gut microbiome revealed by metagenomics and culture.</title>
        <authorList>
            <person name="Gilroy R."/>
            <person name="Ravi A."/>
            <person name="Getino M."/>
            <person name="Pursley I."/>
            <person name="Horton D.L."/>
            <person name="Alikhan N.F."/>
            <person name="Baker D."/>
            <person name="Gharbi K."/>
            <person name="Hall N."/>
            <person name="Watson M."/>
            <person name="Adriaenssens E.M."/>
            <person name="Foster-Nyarko E."/>
            <person name="Jarju S."/>
            <person name="Secka A."/>
            <person name="Antonio M."/>
            <person name="Oren A."/>
            <person name="Chaudhuri R.R."/>
            <person name="La Ragione R."/>
            <person name="Hildebrand F."/>
            <person name="Pallen M.J."/>
        </authorList>
    </citation>
    <scope>NUCLEOTIDE SEQUENCE</scope>
    <source>
        <strain evidence="10">2189</strain>
    </source>
</reference>
<keyword evidence="5 8" id="KW-0057">Aromatic amino acid biosynthesis</keyword>
<evidence type="ECO:0000256" key="5">
    <source>
        <dbReference type="ARBA" id="ARBA00023141"/>
    </source>
</evidence>
<dbReference type="Proteomes" id="UP000886847">
    <property type="component" value="Unassembled WGS sequence"/>
</dbReference>
<comment type="caution">
    <text evidence="10">The sequence shown here is derived from an EMBL/GenBank/DDBJ whole genome shotgun (WGS) entry which is preliminary data.</text>
</comment>
<dbReference type="SUPFAM" id="SSF51366">
    <property type="entry name" value="Ribulose-phoshate binding barrel"/>
    <property type="match status" value="1"/>
</dbReference>
<keyword evidence="3 8" id="KW-0028">Amino-acid biosynthesis</keyword>
<dbReference type="GO" id="GO:0004834">
    <property type="term" value="F:tryptophan synthase activity"/>
    <property type="evidence" value="ECO:0007669"/>
    <property type="project" value="UniProtKB-UniRule"/>
</dbReference>
<dbReference type="HAMAP" id="MF_00131">
    <property type="entry name" value="Trp_synth_alpha"/>
    <property type="match status" value="1"/>
</dbReference>
<dbReference type="NCBIfam" id="TIGR00262">
    <property type="entry name" value="trpA"/>
    <property type="match status" value="1"/>
</dbReference>
<evidence type="ECO:0000313" key="10">
    <source>
        <dbReference type="EMBL" id="HIX50661.1"/>
    </source>
</evidence>
<dbReference type="PANTHER" id="PTHR43406">
    <property type="entry name" value="TRYPTOPHAN SYNTHASE, ALPHA CHAIN"/>
    <property type="match status" value="1"/>
</dbReference>
<evidence type="ECO:0000256" key="4">
    <source>
        <dbReference type="ARBA" id="ARBA00022822"/>
    </source>
</evidence>
<feature type="active site" description="Proton acceptor" evidence="8">
    <location>
        <position position="44"/>
    </location>
</feature>
<dbReference type="InterPro" id="IPR013785">
    <property type="entry name" value="Aldolase_TIM"/>
</dbReference>
<proteinExistence type="inferred from homology"/>
<keyword evidence="4 8" id="KW-0822">Tryptophan biosynthesis</keyword>
<evidence type="ECO:0000256" key="3">
    <source>
        <dbReference type="ARBA" id="ARBA00022605"/>
    </source>
</evidence>
<dbReference type="CDD" id="cd04724">
    <property type="entry name" value="Tryptophan_synthase_alpha"/>
    <property type="match status" value="1"/>
</dbReference>
<evidence type="ECO:0000313" key="11">
    <source>
        <dbReference type="Proteomes" id="UP000886847"/>
    </source>
</evidence>
<organism evidence="10 11">
    <name type="scientific">Candidatus Borkfalkia faecavium</name>
    <dbReference type="NCBI Taxonomy" id="2838508"/>
    <lineage>
        <taxon>Bacteria</taxon>
        <taxon>Bacillati</taxon>
        <taxon>Bacillota</taxon>
        <taxon>Clostridia</taxon>
        <taxon>Christensenellales</taxon>
        <taxon>Christensenellaceae</taxon>
        <taxon>Candidatus Borkfalkia</taxon>
    </lineage>
</organism>
<dbReference type="InterPro" id="IPR011060">
    <property type="entry name" value="RibuloseP-bd_barrel"/>
</dbReference>
<evidence type="ECO:0000256" key="7">
    <source>
        <dbReference type="ARBA" id="ARBA00049047"/>
    </source>
</evidence>
<dbReference type="GO" id="GO:0005829">
    <property type="term" value="C:cytosol"/>
    <property type="evidence" value="ECO:0007669"/>
    <property type="project" value="TreeGrafter"/>
</dbReference>
<comment type="catalytic activity">
    <reaction evidence="7 8">
        <text>(1S,2R)-1-C-(indol-3-yl)glycerol 3-phosphate + L-serine = D-glyceraldehyde 3-phosphate + L-tryptophan + H2O</text>
        <dbReference type="Rhea" id="RHEA:10532"/>
        <dbReference type="ChEBI" id="CHEBI:15377"/>
        <dbReference type="ChEBI" id="CHEBI:33384"/>
        <dbReference type="ChEBI" id="CHEBI:57912"/>
        <dbReference type="ChEBI" id="CHEBI:58866"/>
        <dbReference type="ChEBI" id="CHEBI:59776"/>
        <dbReference type="EC" id="4.2.1.20"/>
    </reaction>
</comment>
<dbReference type="EMBL" id="DXEW01000026">
    <property type="protein sequence ID" value="HIX50661.1"/>
    <property type="molecule type" value="Genomic_DNA"/>
</dbReference>
<comment type="subunit">
    <text evidence="2 8">Tetramer of two alpha and two beta chains.</text>
</comment>
<protein>
    <recommendedName>
        <fullName evidence="8">Tryptophan synthase alpha chain</fullName>
        <ecNumber evidence="8">4.2.1.20</ecNumber>
    </recommendedName>
</protein>
<dbReference type="EC" id="4.2.1.20" evidence="8"/>
<evidence type="ECO:0000256" key="2">
    <source>
        <dbReference type="ARBA" id="ARBA00011270"/>
    </source>
</evidence>
<dbReference type="InterPro" id="IPR002028">
    <property type="entry name" value="Trp_synthase_suA"/>
</dbReference>
<comment type="pathway">
    <text evidence="1 8">Amino-acid biosynthesis; L-tryptophan biosynthesis; L-tryptophan from chorismate: step 5/5.</text>
</comment>